<dbReference type="PANTHER" id="PTHR43845">
    <property type="entry name" value="BLR5969 PROTEIN"/>
    <property type="match status" value="1"/>
</dbReference>
<evidence type="ECO:0000313" key="1">
    <source>
        <dbReference type="EMBL" id="QHN37235.1"/>
    </source>
</evidence>
<evidence type="ECO:0008006" key="3">
    <source>
        <dbReference type="Google" id="ProtNLM"/>
    </source>
</evidence>
<dbReference type="Proteomes" id="UP001059836">
    <property type="component" value="Chromosome"/>
</dbReference>
<proteinExistence type="predicted"/>
<sequence length="473" mass="51656">MPAVRAGLDRAIDIANRAMRNVPAYAAHLRVNGYLTASIDGPGGFAGLPPMTKTDYLRRYPTGELMWYGDMSAAGTWSSTSGSSGSPTFFPRDTIALGDCVSAYERIFRDGFSAHTRSTLVVVCFAMGTWIGGTYTYQGMVGLRERGYRLSVITPGIDVDAAVRILTELGPQYEQVVLAGYPASIKDVLDRSGQDALAQDIKILLAGEAITESWRDHVLGRIGRSDQPERVCLIYGTAEAGVMGHETPLTAQLRRRATVDPVLNAQLFGENATRQPTFVEFDPQSRFTETDDEGFLLFTIDSSLPLIRYRINDKGNVLSGLDLRRIVDACGHEDLGEWIDPAAGFLVLAGRPDVAASFYGLNIYPGDLHEAFDADEVVDHVTGRFVMDPAEDGDLNQILVIAVELGESSDYSDTLDQALIAECVAALTRNNNEFRALRSHYGERTTPQIRFYTYGTGPFLPGGPKNDYARPVG</sequence>
<accession>A0ABX6IPQ9</accession>
<reference evidence="1" key="1">
    <citation type="journal article" date="2021" name="Nat. Microbiol.">
        <title>Cocultivation of an ultrasmall environmental parasitic bacterium with lytic ability against bacteria associated with wastewater foams.</title>
        <authorList>
            <person name="Batinovic S."/>
            <person name="Rose J.J.A."/>
            <person name="Ratcliffe J."/>
            <person name="Seviour R.J."/>
            <person name="Petrovski S."/>
        </authorList>
    </citation>
    <scope>NUCLEOTIDE SEQUENCE</scope>
    <source>
        <strain evidence="1">CON9</strain>
    </source>
</reference>
<gene>
    <name evidence="1" type="ORF">GII31_00500</name>
</gene>
<name>A0ABX6IPQ9_9ACTN</name>
<keyword evidence="2" id="KW-1185">Reference proteome</keyword>
<dbReference type="PANTHER" id="PTHR43845:SF1">
    <property type="entry name" value="BLR5969 PROTEIN"/>
    <property type="match status" value="1"/>
</dbReference>
<evidence type="ECO:0000313" key="2">
    <source>
        <dbReference type="Proteomes" id="UP001059836"/>
    </source>
</evidence>
<protein>
    <recommendedName>
        <fullName evidence="3">Phenylacetate-CoA ligase</fullName>
    </recommendedName>
</protein>
<organism evidence="1 2">
    <name type="scientific">Gordonia pseudamarae</name>
    <dbReference type="NCBI Taxonomy" id="2831662"/>
    <lineage>
        <taxon>Bacteria</taxon>
        <taxon>Bacillati</taxon>
        <taxon>Actinomycetota</taxon>
        <taxon>Actinomycetes</taxon>
        <taxon>Mycobacteriales</taxon>
        <taxon>Gordoniaceae</taxon>
        <taxon>Gordonia</taxon>
    </lineage>
</organism>
<dbReference type="Gene3D" id="3.40.50.12780">
    <property type="entry name" value="N-terminal domain of ligase-like"/>
    <property type="match status" value="1"/>
</dbReference>
<dbReference type="InterPro" id="IPR042099">
    <property type="entry name" value="ANL_N_sf"/>
</dbReference>
<dbReference type="SUPFAM" id="SSF56801">
    <property type="entry name" value="Acetyl-CoA synthetase-like"/>
    <property type="match status" value="1"/>
</dbReference>
<dbReference type="EMBL" id="CP045809">
    <property type="protein sequence ID" value="QHN37235.1"/>
    <property type="molecule type" value="Genomic_DNA"/>
</dbReference>